<proteinExistence type="predicted"/>
<dbReference type="STRING" id="72664.V4MLB5"/>
<accession>V4MLB5</accession>
<name>V4MLB5_EUTSA</name>
<dbReference type="AlphaFoldDB" id="V4MLB5"/>
<protein>
    <submittedName>
        <fullName evidence="2">Uncharacterized protein</fullName>
    </submittedName>
</protein>
<dbReference type="Proteomes" id="UP000030689">
    <property type="component" value="Unassembled WGS sequence"/>
</dbReference>
<organism evidence="2 3">
    <name type="scientific">Eutrema salsugineum</name>
    <name type="common">Saltwater cress</name>
    <name type="synonym">Sisymbrium salsugineum</name>
    <dbReference type="NCBI Taxonomy" id="72664"/>
    <lineage>
        <taxon>Eukaryota</taxon>
        <taxon>Viridiplantae</taxon>
        <taxon>Streptophyta</taxon>
        <taxon>Embryophyta</taxon>
        <taxon>Tracheophyta</taxon>
        <taxon>Spermatophyta</taxon>
        <taxon>Magnoliopsida</taxon>
        <taxon>eudicotyledons</taxon>
        <taxon>Gunneridae</taxon>
        <taxon>Pentapetalae</taxon>
        <taxon>rosids</taxon>
        <taxon>malvids</taxon>
        <taxon>Brassicales</taxon>
        <taxon>Brassicaceae</taxon>
        <taxon>Eutremeae</taxon>
        <taxon>Eutrema</taxon>
    </lineage>
</organism>
<evidence type="ECO:0000313" key="2">
    <source>
        <dbReference type="EMBL" id="ESQ53488.1"/>
    </source>
</evidence>
<evidence type="ECO:0000256" key="1">
    <source>
        <dbReference type="SAM" id="SignalP"/>
    </source>
</evidence>
<sequence>MNNLSVTIAVFLVVLVITATADSDSAEEPKTNDAAFTCRVNMDCLNYIACKHCSFYNCICDSGTCKCKTNAPTPSPASSIN</sequence>
<keyword evidence="3" id="KW-1185">Reference proteome</keyword>
<feature type="signal peptide" evidence="1">
    <location>
        <begin position="1"/>
        <end position="21"/>
    </location>
</feature>
<dbReference type="EMBL" id="KI517384">
    <property type="protein sequence ID" value="ESQ53488.1"/>
    <property type="molecule type" value="Genomic_DNA"/>
</dbReference>
<keyword evidence="1" id="KW-0732">Signal</keyword>
<dbReference type="OMA" id="SYRNCKC"/>
<dbReference type="Gramene" id="ESQ53488">
    <property type="protein sequence ID" value="ESQ53488"/>
    <property type="gene ID" value="EUTSA_v10026701mg"/>
</dbReference>
<evidence type="ECO:0000313" key="3">
    <source>
        <dbReference type="Proteomes" id="UP000030689"/>
    </source>
</evidence>
<dbReference type="KEGG" id="eus:EUTSA_v10026701mg"/>
<gene>
    <name evidence="2" type="ORF">EUTSA_v10026701mg</name>
</gene>
<reference evidence="2 3" key="1">
    <citation type="journal article" date="2013" name="Front. Plant Sci.">
        <title>The Reference Genome of the Halophytic Plant Eutrema salsugineum.</title>
        <authorList>
            <person name="Yang R."/>
            <person name="Jarvis D.E."/>
            <person name="Chen H."/>
            <person name="Beilstein M.A."/>
            <person name="Grimwood J."/>
            <person name="Jenkins J."/>
            <person name="Shu S."/>
            <person name="Prochnik S."/>
            <person name="Xin M."/>
            <person name="Ma C."/>
            <person name="Schmutz J."/>
            <person name="Wing R.A."/>
            <person name="Mitchell-Olds T."/>
            <person name="Schumaker K.S."/>
            <person name="Wang X."/>
        </authorList>
    </citation>
    <scope>NUCLEOTIDE SEQUENCE [LARGE SCALE GENOMIC DNA]</scope>
</reference>
<feature type="chain" id="PRO_5004721857" evidence="1">
    <location>
        <begin position="22"/>
        <end position="81"/>
    </location>
</feature>